<dbReference type="EMBL" id="LOYH01000092">
    <property type="protein sequence ID" value="KVK74975.1"/>
    <property type="molecule type" value="Genomic_DNA"/>
</dbReference>
<dbReference type="Proteomes" id="UP000069001">
    <property type="component" value="Unassembled WGS sequence"/>
</dbReference>
<organism evidence="2 3">
    <name type="scientific">Burkholderia cepacia</name>
    <name type="common">Pseudomonas cepacia</name>
    <dbReference type="NCBI Taxonomy" id="292"/>
    <lineage>
        <taxon>Bacteria</taxon>
        <taxon>Pseudomonadati</taxon>
        <taxon>Pseudomonadota</taxon>
        <taxon>Betaproteobacteria</taxon>
        <taxon>Burkholderiales</taxon>
        <taxon>Burkholderiaceae</taxon>
        <taxon>Burkholderia</taxon>
        <taxon>Burkholderia cepacia complex</taxon>
    </lineage>
</organism>
<gene>
    <name evidence="2" type="ORF">WS90_27995</name>
</gene>
<proteinExistence type="predicted"/>
<evidence type="ECO:0000256" key="1">
    <source>
        <dbReference type="SAM" id="Phobius"/>
    </source>
</evidence>
<keyword evidence="1" id="KW-0812">Transmembrane</keyword>
<keyword evidence="1" id="KW-0472">Membrane</keyword>
<comment type="caution">
    <text evidence="2">The sequence shown here is derived from an EMBL/GenBank/DDBJ whole genome shotgun (WGS) entry which is preliminary data.</text>
</comment>
<evidence type="ECO:0000313" key="3">
    <source>
        <dbReference type="Proteomes" id="UP000069001"/>
    </source>
</evidence>
<sequence>MNVLGPILIGLLLAAGVFAAIRFWHKRITRVVTVIAGLGVAWLAVYLIALSSVKCLGSCG</sequence>
<feature type="transmembrane region" description="Helical" evidence="1">
    <location>
        <begin position="29"/>
        <end position="49"/>
    </location>
</feature>
<dbReference type="AlphaFoldDB" id="A0A103Z7M0"/>
<evidence type="ECO:0000313" key="2">
    <source>
        <dbReference type="EMBL" id="KVK74975.1"/>
    </source>
</evidence>
<name>A0A103Z7M0_BURCE</name>
<reference evidence="2 3" key="1">
    <citation type="submission" date="2015-11" db="EMBL/GenBank/DDBJ databases">
        <title>Expanding the genomic diversity of Burkholderia species for the development of highly accurate diagnostics.</title>
        <authorList>
            <person name="Sahl J."/>
            <person name="Keim P."/>
            <person name="Wagner D."/>
        </authorList>
    </citation>
    <scope>NUCLEOTIDE SEQUENCE [LARGE SCALE GENOMIC DNA]</scope>
    <source>
        <strain evidence="2 3">MSMB1302</strain>
    </source>
</reference>
<protein>
    <submittedName>
        <fullName evidence="2">Uncharacterized protein</fullName>
    </submittedName>
</protein>
<dbReference type="RefSeq" id="WP_059665708.1">
    <property type="nucleotide sequence ID" value="NZ_LOYH01000092.1"/>
</dbReference>
<keyword evidence="1" id="KW-1133">Transmembrane helix</keyword>
<accession>A0A103Z7M0</accession>